<name>A0A4R0YRH7_9GAMM</name>
<dbReference type="Gene3D" id="3.40.50.300">
    <property type="entry name" value="P-loop containing nucleotide triphosphate hydrolases"/>
    <property type="match status" value="1"/>
</dbReference>
<organism evidence="1 2">
    <name type="scientific">Dyella soli</name>
    <dbReference type="NCBI Taxonomy" id="522319"/>
    <lineage>
        <taxon>Bacteria</taxon>
        <taxon>Pseudomonadati</taxon>
        <taxon>Pseudomonadota</taxon>
        <taxon>Gammaproteobacteria</taxon>
        <taxon>Lysobacterales</taxon>
        <taxon>Rhodanobacteraceae</taxon>
        <taxon>Dyella</taxon>
    </lineage>
</organism>
<dbReference type="InterPro" id="IPR027417">
    <property type="entry name" value="P-loop_NTPase"/>
</dbReference>
<evidence type="ECO:0000313" key="1">
    <source>
        <dbReference type="EMBL" id="TCI11905.1"/>
    </source>
</evidence>
<dbReference type="Proteomes" id="UP000291822">
    <property type="component" value="Unassembled WGS sequence"/>
</dbReference>
<dbReference type="RefSeq" id="WP_131151316.1">
    <property type="nucleotide sequence ID" value="NZ_SJTG01000001.1"/>
</dbReference>
<dbReference type="SUPFAM" id="SSF52540">
    <property type="entry name" value="P-loop containing nucleoside triphosphate hydrolases"/>
    <property type="match status" value="1"/>
</dbReference>
<dbReference type="AlphaFoldDB" id="A0A4R0YRH7"/>
<accession>A0A4R0YRH7</accession>
<sequence length="302" mass="34673">MRRTFIVGCPRSGTTMVRAALAHHPALLTPPETSLLEHLHGDAAHRWGDLDAGRERRPWRQHLGFTRKQHRESLDMLQAWLPTLPSASLRPSLRMTTFKRQFIELLDAMAVHRNRSMWLESSPGHLLYLREIDRLAPDARYVHVIRRGTDVLASLLDACLLLEDRHGLGGGVMRWARRWTRAMQIHQAHASHAQHHMLFIDDLFVQPQAEWQRLCAFLDIDAQPLLDRMGDDAALPSIDAHESWMLGFRHLPRHRIEALLSPAMQRWLHAALGAYDALRDDLYQRRGMSAPSRPEALTAMAD</sequence>
<evidence type="ECO:0000313" key="2">
    <source>
        <dbReference type="Proteomes" id="UP000291822"/>
    </source>
</evidence>
<reference evidence="1 2" key="1">
    <citation type="submission" date="2019-02" db="EMBL/GenBank/DDBJ databases">
        <title>Dyella amyloliquefaciens sp. nov., isolated from forest soil.</title>
        <authorList>
            <person name="Gao Z.-H."/>
            <person name="Qiu L.-H."/>
        </authorList>
    </citation>
    <scope>NUCLEOTIDE SEQUENCE [LARGE SCALE GENOMIC DNA]</scope>
    <source>
        <strain evidence="1 2">KACC 12747</strain>
    </source>
</reference>
<dbReference type="Pfam" id="PF13469">
    <property type="entry name" value="Sulfotransfer_3"/>
    <property type="match status" value="1"/>
</dbReference>
<keyword evidence="2" id="KW-1185">Reference proteome</keyword>
<comment type="caution">
    <text evidence="1">The sequence shown here is derived from an EMBL/GenBank/DDBJ whole genome shotgun (WGS) entry which is preliminary data.</text>
</comment>
<protein>
    <submittedName>
        <fullName evidence="1">Sulfotransferase</fullName>
    </submittedName>
</protein>
<gene>
    <name evidence="1" type="ORF">EZM97_00590</name>
</gene>
<keyword evidence="1" id="KW-0808">Transferase</keyword>
<proteinExistence type="predicted"/>
<dbReference type="EMBL" id="SJTG01000001">
    <property type="protein sequence ID" value="TCI11905.1"/>
    <property type="molecule type" value="Genomic_DNA"/>
</dbReference>
<dbReference type="GO" id="GO:0016740">
    <property type="term" value="F:transferase activity"/>
    <property type="evidence" value="ECO:0007669"/>
    <property type="project" value="UniProtKB-KW"/>
</dbReference>